<evidence type="ECO:0000313" key="2">
    <source>
        <dbReference type="EMBL" id="MDK2125185.1"/>
    </source>
</evidence>
<evidence type="ECO:0000313" key="3">
    <source>
        <dbReference type="Proteomes" id="UP001172778"/>
    </source>
</evidence>
<feature type="signal peptide" evidence="1">
    <location>
        <begin position="1"/>
        <end position="19"/>
    </location>
</feature>
<gene>
    <name evidence="2" type="ORF">PZA18_14105</name>
</gene>
<name>A0ABT7E1A3_9NEIS</name>
<comment type="caution">
    <text evidence="2">The sequence shown here is derived from an EMBL/GenBank/DDBJ whole genome shotgun (WGS) entry which is preliminary data.</text>
</comment>
<evidence type="ECO:0000256" key="1">
    <source>
        <dbReference type="SAM" id="SignalP"/>
    </source>
</evidence>
<dbReference type="RefSeq" id="WP_284101497.1">
    <property type="nucleotide sequence ID" value="NZ_JARRAF010000016.1"/>
</dbReference>
<organism evidence="2 3">
    <name type="scientific">Parachitinimonas caeni</name>
    <dbReference type="NCBI Taxonomy" id="3031301"/>
    <lineage>
        <taxon>Bacteria</taxon>
        <taxon>Pseudomonadati</taxon>
        <taxon>Pseudomonadota</taxon>
        <taxon>Betaproteobacteria</taxon>
        <taxon>Neisseriales</taxon>
        <taxon>Chitinibacteraceae</taxon>
        <taxon>Parachitinimonas</taxon>
    </lineage>
</organism>
<reference evidence="2" key="1">
    <citation type="submission" date="2023-03" db="EMBL/GenBank/DDBJ databases">
        <title>Chitinimonas shenzhenensis gen. nov., sp. nov., a novel member of family Burkholderiaceae isolated from activated sludge collected in Shen Zhen, China.</title>
        <authorList>
            <person name="Wang X."/>
        </authorList>
    </citation>
    <scope>NUCLEOTIDE SEQUENCE</scope>
    <source>
        <strain evidence="2">DQS-5</strain>
    </source>
</reference>
<dbReference type="EMBL" id="JARRAF010000016">
    <property type="protein sequence ID" value="MDK2125185.1"/>
    <property type="molecule type" value="Genomic_DNA"/>
</dbReference>
<proteinExistence type="predicted"/>
<dbReference type="Proteomes" id="UP001172778">
    <property type="component" value="Unassembled WGS sequence"/>
</dbReference>
<protein>
    <submittedName>
        <fullName evidence="2">Uncharacterized protein</fullName>
    </submittedName>
</protein>
<feature type="chain" id="PRO_5045801450" evidence="1">
    <location>
        <begin position="20"/>
        <end position="175"/>
    </location>
</feature>
<keyword evidence="1" id="KW-0732">Signal</keyword>
<keyword evidence="3" id="KW-1185">Reference proteome</keyword>
<accession>A0ABT7E1A3</accession>
<sequence length="175" mass="20042">MFKRLLMVLGLVLPIWARAEDFAAPPGWRVPNIKDYSHDWAEIKSRLPTPYKLAGDFNGDKIQDQIWILFKAGQKHSDKDWGLFARISRPDGNYDVQKLESYKNWVEAQTMALESAEPGVYKTACGEGYWKCAKGEPKSVKLQGEGFFLVAIDKASTLYYWDAKRKKFNKVAESD</sequence>